<evidence type="ECO:0000313" key="5">
    <source>
        <dbReference type="EnsemblPlants" id="AET03683"/>
    </source>
</evidence>
<dbReference type="Pfam" id="PF00657">
    <property type="entry name" value="Lipase_GDSL"/>
    <property type="match status" value="1"/>
</dbReference>
<dbReference type="EnsemblPlants" id="AET03683">
    <property type="protein sequence ID" value="AET03683"/>
    <property type="gene ID" value="MTR_8g074570"/>
</dbReference>
<dbReference type="GO" id="GO:0016788">
    <property type="term" value="F:hydrolase activity, acting on ester bonds"/>
    <property type="evidence" value="ECO:0007669"/>
    <property type="project" value="InterPro"/>
</dbReference>
<dbReference type="EMBL" id="CM001224">
    <property type="protein sequence ID" value="AET03683.1"/>
    <property type="molecule type" value="Genomic_DNA"/>
</dbReference>
<dbReference type="HOGENOM" id="CLU_015101_0_0_1"/>
<dbReference type="CDD" id="cd01837">
    <property type="entry name" value="SGNH_plant_lipase_like"/>
    <property type="match status" value="1"/>
</dbReference>
<keyword evidence="3" id="KW-0442">Lipid degradation</keyword>
<name>G7LA92_MEDTR</name>
<protein>
    <submittedName>
        <fullName evidence="4">GDSL-like lipase/acylhydrolase</fullName>
    </submittedName>
</protein>
<dbReference type="Proteomes" id="UP000002051">
    <property type="component" value="Chromosome 8"/>
</dbReference>
<reference evidence="4 6" key="2">
    <citation type="journal article" date="2014" name="BMC Genomics">
        <title>An improved genome release (version Mt4.0) for the model legume Medicago truncatula.</title>
        <authorList>
            <person name="Tang H."/>
            <person name="Krishnakumar V."/>
            <person name="Bidwell S."/>
            <person name="Rosen B."/>
            <person name="Chan A."/>
            <person name="Zhou S."/>
            <person name="Gentzbittel L."/>
            <person name="Childs K.L."/>
            <person name="Yandell M."/>
            <person name="Gundlach H."/>
            <person name="Mayer K.F."/>
            <person name="Schwartz D.C."/>
            <person name="Town C.D."/>
        </authorList>
    </citation>
    <scope>GENOME REANNOTATION</scope>
    <source>
        <strain evidence="4">A17</strain>
        <strain evidence="5 6">cv. Jemalong A17</strain>
    </source>
</reference>
<keyword evidence="3" id="KW-0443">Lipid metabolism</keyword>
<evidence type="ECO:0000256" key="3">
    <source>
        <dbReference type="ARBA" id="ARBA00022963"/>
    </source>
</evidence>
<reference evidence="4 6" key="1">
    <citation type="journal article" date="2011" name="Nature">
        <title>The Medicago genome provides insight into the evolution of rhizobial symbioses.</title>
        <authorList>
            <person name="Young N.D."/>
            <person name="Debelle F."/>
            <person name="Oldroyd G.E."/>
            <person name="Geurts R."/>
            <person name="Cannon S.B."/>
            <person name="Udvardi M.K."/>
            <person name="Benedito V.A."/>
            <person name="Mayer K.F."/>
            <person name="Gouzy J."/>
            <person name="Schoof H."/>
            <person name="Van de Peer Y."/>
            <person name="Proost S."/>
            <person name="Cook D.R."/>
            <person name="Meyers B.C."/>
            <person name="Spannagl M."/>
            <person name="Cheung F."/>
            <person name="De Mita S."/>
            <person name="Krishnakumar V."/>
            <person name="Gundlach H."/>
            <person name="Zhou S."/>
            <person name="Mudge J."/>
            <person name="Bharti A.K."/>
            <person name="Murray J.D."/>
            <person name="Naoumkina M.A."/>
            <person name="Rosen B."/>
            <person name="Silverstein K.A."/>
            <person name="Tang H."/>
            <person name="Rombauts S."/>
            <person name="Zhao P.X."/>
            <person name="Zhou P."/>
            <person name="Barbe V."/>
            <person name="Bardou P."/>
            <person name="Bechner M."/>
            <person name="Bellec A."/>
            <person name="Berger A."/>
            <person name="Berges H."/>
            <person name="Bidwell S."/>
            <person name="Bisseling T."/>
            <person name="Choisne N."/>
            <person name="Couloux A."/>
            <person name="Denny R."/>
            <person name="Deshpande S."/>
            <person name="Dai X."/>
            <person name="Doyle J.J."/>
            <person name="Dudez A.M."/>
            <person name="Farmer A.D."/>
            <person name="Fouteau S."/>
            <person name="Franken C."/>
            <person name="Gibelin C."/>
            <person name="Gish J."/>
            <person name="Goldstein S."/>
            <person name="Gonzalez A.J."/>
            <person name="Green P.J."/>
            <person name="Hallab A."/>
            <person name="Hartog M."/>
            <person name="Hua A."/>
            <person name="Humphray S.J."/>
            <person name="Jeong D.H."/>
            <person name="Jing Y."/>
            <person name="Jocker A."/>
            <person name="Kenton S.M."/>
            <person name="Kim D.J."/>
            <person name="Klee K."/>
            <person name="Lai H."/>
            <person name="Lang C."/>
            <person name="Lin S."/>
            <person name="Macmil S.L."/>
            <person name="Magdelenat G."/>
            <person name="Matthews L."/>
            <person name="McCorrison J."/>
            <person name="Monaghan E.L."/>
            <person name="Mun J.H."/>
            <person name="Najar F.Z."/>
            <person name="Nicholson C."/>
            <person name="Noirot C."/>
            <person name="O'Bleness M."/>
            <person name="Paule C.R."/>
            <person name="Poulain J."/>
            <person name="Prion F."/>
            <person name="Qin B."/>
            <person name="Qu C."/>
            <person name="Retzel E.F."/>
            <person name="Riddle C."/>
            <person name="Sallet E."/>
            <person name="Samain S."/>
            <person name="Samson N."/>
            <person name="Sanders I."/>
            <person name="Saurat O."/>
            <person name="Scarpelli C."/>
            <person name="Schiex T."/>
            <person name="Segurens B."/>
            <person name="Severin A.J."/>
            <person name="Sherrier D.J."/>
            <person name="Shi R."/>
            <person name="Sims S."/>
            <person name="Singer S.R."/>
            <person name="Sinharoy S."/>
            <person name="Sterck L."/>
            <person name="Viollet A."/>
            <person name="Wang B.B."/>
            <person name="Wang K."/>
            <person name="Wang M."/>
            <person name="Wang X."/>
            <person name="Warfsmann J."/>
            <person name="Weissenbach J."/>
            <person name="White D.D."/>
            <person name="White J.D."/>
            <person name="Wiley G.B."/>
            <person name="Wincker P."/>
            <person name="Xing Y."/>
            <person name="Yang L."/>
            <person name="Yao Z."/>
            <person name="Ying F."/>
            <person name="Zhai J."/>
            <person name="Zhou L."/>
            <person name="Zuber A."/>
            <person name="Denarie J."/>
            <person name="Dixon R.A."/>
            <person name="May G.D."/>
            <person name="Schwartz D.C."/>
            <person name="Rogers J."/>
            <person name="Quetier F."/>
            <person name="Town C.D."/>
            <person name="Roe B.A."/>
        </authorList>
    </citation>
    <scope>NUCLEOTIDE SEQUENCE [LARGE SCALE GENOMIC DNA]</scope>
    <source>
        <strain evidence="4">A17</strain>
        <strain evidence="5 6">cv. Jemalong A17</strain>
    </source>
</reference>
<evidence type="ECO:0000313" key="6">
    <source>
        <dbReference type="Proteomes" id="UP000002051"/>
    </source>
</evidence>
<dbReference type="InterPro" id="IPR001087">
    <property type="entry name" value="GDSL"/>
</dbReference>
<dbReference type="STRING" id="3880.G7LA92"/>
<evidence type="ECO:0000256" key="1">
    <source>
        <dbReference type="ARBA" id="ARBA00008668"/>
    </source>
</evidence>
<dbReference type="GO" id="GO:0016042">
    <property type="term" value="P:lipid catabolic process"/>
    <property type="evidence" value="ECO:0007669"/>
    <property type="project" value="UniProtKB-KW"/>
</dbReference>
<dbReference type="eggNOG" id="KOG0017">
    <property type="taxonomic scope" value="Eukaryota"/>
</dbReference>
<organism evidence="4 6">
    <name type="scientific">Medicago truncatula</name>
    <name type="common">Barrel medic</name>
    <name type="synonym">Medicago tribuloides</name>
    <dbReference type="NCBI Taxonomy" id="3880"/>
    <lineage>
        <taxon>Eukaryota</taxon>
        <taxon>Viridiplantae</taxon>
        <taxon>Streptophyta</taxon>
        <taxon>Embryophyta</taxon>
        <taxon>Tracheophyta</taxon>
        <taxon>Spermatophyta</taxon>
        <taxon>Magnoliopsida</taxon>
        <taxon>eudicotyledons</taxon>
        <taxon>Gunneridae</taxon>
        <taxon>Pentapetalae</taxon>
        <taxon>rosids</taxon>
        <taxon>fabids</taxon>
        <taxon>Fabales</taxon>
        <taxon>Fabaceae</taxon>
        <taxon>Papilionoideae</taxon>
        <taxon>50 kb inversion clade</taxon>
        <taxon>NPAAA clade</taxon>
        <taxon>Hologalegina</taxon>
        <taxon>IRL clade</taxon>
        <taxon>Trifolieae</taxon>
        <taxon>Medicago</taxon>
    </lineage>
</organism>
<dbReference type="OrthoDB" id="1600564at2759"/>
<dbReference type="PANTHER" id="PTHR45648">
    <property type="entry name" value="GDSL LIPASE/ACYLHYDROLASE FAMILY PROTEIN (AFU_ORTHOLOGUE AFUA_4G14700)"/>
    <property type="match status" value="1"/>
</dbReference>
<evidence type="ECO:0000313" key="4">
    <source>
        <dbReference type="EMBL" id="AET03683.1"/>
    </source>
</evidence>
<keyword evidence="6" id="KW-1185">Reference proteome</keyword>
<dbReference type="PANTHER" id="PTHR45648:SF137">
    <property type="entry name" value="GDSL-LIKE LIPASE_ACYLHYDROLASE"/>
    <property type="match status" value="1"/>
</dbReference>
<dbReference type="InterPro" id="IPR051058">
    <property type="entry name" value="GDSL_Est/Lipase"/>
</dbReference>
<reference evidence="5" key="3">
    <citation type="submission" date="2015-04" db="UniProtKB">
        <authorList>
            <consortium name="EnsemblPlants"/>
        </authorList>
    </citation>
    <scope>IDENTIFICATION</scope>
    <source>
        <strain evidence="5">cv. Jemalong A17</strain>
    </source>
</reference>
<gene>
    <name evidence="5" type="primary">11439100</name>
    <name evidence="4" type="ordered locus">MTR_8g074570</name>
</gene>
<evidence type="ECO:0000256" key="2">
    <source>
        <dbReference type="ARBA" id="ARBA00022801"/>
    </source>
</evidence>
<dbReference type="InterPro" id="IPR036514">
    <property type="entry name" value="SGNH_hydro_sf"/>
</dbReference>
<dbReference type="PaxDb" id="3880-AET03683"/>
<accession>G7LA92</accession>
<dbReference type="SUPFAM" id="SSF52266">
    <property type="entry name" value="SGNH hydrolase"/>
    <property type="match status" value="1"/>
</dbReference>
<sequence length="371" mass="40637">MTSSNNFSINYASVFFFVLLSLTMLDIYVANEVKAAPTLFIFGDSTFDVGTNNFINSTAKANVPYYGIDFPYSVATGRFSNGLNTADQIAKQFGYQRSPPPFLALEKFQNGFKQNILRGVNFASAGSGILSQTGQKQWQEVVFFGKQVQQFAQVRGNITQILGAAKADSFISKAVFLISTGSNDIFDFANNNTEFHVGVEEYLSILQLTYFSHLKNLYELGARKFGILSVAPIGCCPAVTSGNGGNCVKPLNDFAIVFHRAIQALLQKLSSGFEDFEFSLANTFEMTSDLLKSPSTFGLKDTQSACCGLGKFNGEGPCLKSLNANLCKNRDDFLFWDWFHPTEKASELAAVTLFTGGKEFVSPKNFGQLAC</sequence>
<keyword evidence="2" id="KW-0378">Hydrolase</keyword>
<dbReference type="Gene3D" id="3.40.50.1110">
    <property type="entry name" value="SGNH hydrolase"/>
    <property type="match status" value="1"/>
</dbReference>
<comment type="similarity">
    <text evidence="1">Belongs to the 'GDSL' lipolytic enzyme family.</text>
</comment>
<dbReference type="OMA" id="CKKRDEY"/>
<dbReference type="AlphaFoldDB" id="G7LA92"/>
<proteinExistence type="inferred from homology"/>
<dbReference type="InterPro" id="IPR035669">
    <property type="entry name" value="SGNH_plant_lipase-like"/>
</dbReference>
<dbReference type="KEGG" id="mtr:11439100"/>